<keyword evidence="1" id="KW-0472">Membrane</keyword>
<sequence length="175" mass="19747">MNLKNLIVLTVYVIAIDLISCELFPTIKNKAEDQHKNSYKIVSSGNESQKSGLSSEFNIHLSPCIHHCTCWLNLTSNDCSNTCQFDESSCLKQKFSTCNLDDFSIKYNESGVVETYLCKNREKSKADTGSKLIIILGSAFICIMLITIGYLCMRIYQTRHETGAHEIPISLLMKF</sequence>
<proteinExistence type="predicted"/>
<dbReference type="AlphaFoldDB" id="A0A811UHF9"/>
<keyword evidence="3" id="KW-1185">Reference proteome</keyword>
<keyword evidence="1" id="KW-1133">Transmembrane helix</keyword>
<feature type="transmembrane region" description="Helical" evidence="1">
    <location>
        <begin position="132"/>
        <end position="151"/>
    </location>
</feature>
<dbReference type="OrthoDB" id="10045365at2759"/>
<comment type="caution">
    <text evidence="2">The sequence shown here is derived from an EMBL/GenBank/DDBJ whole genome shotgun (WGS) entry which is preliminary data.</text>
</comment>
<evidence type="ECO:0000313" key="2">
    <source>
        <dbReference type="EMBL" id="CAD6997406.1"/>
    </source>
</evidence>
<name>A0A811UHF9_CERCA</name>
<evidence type="ECO:0000313" key="3">
    <source>
        <dbReference type="Proteomes" id="UP000606786"/>
    </source>
</evidence>
<protein>
    <submittedName>
        <fullName evidence="2">(Mediterranean fruit fly) hypothetical protein</fullName>
    </submittedName>
</protein>
<accession>A0A811UHF9</accession>
<dbReference type="EMBL" id="CAJHJT010000012">
    <property type="protein sequence ID" value="CAD6997406.1"/>
    <property type="molecule type" value="Genomic_DNA"/>
</dbReference>
<dbReference type="Proteomes" id="UP000606786">
    <property type="component" value="Unassembled WGS sequence"/>
</dbReference>
<evidence type="ECO:0000256" key="1">
    <source>
        <dbReference type="SAM" id="Phobius"/>
    </source>
</evidence>
<reference evidence="2" key="1">
    <citation type="submission" date="2020-11" db="EMBL/GenBank/DDBJ databases">
        <authorList>
            <person name="Whitehead M."/>
        </authorList>
    </citation>
    <scope>NUCLEOTIDE SEQUENCE</scope>
    <source>
        <strain evidence="2">EGII</strain>
    </source>
</reference>
<keyword evidence="1" id="KW-0812">Transmembrane</keyword>
<feature type="transmembrane region" description="Helical" evidence="1">
    <location>
        <begin position="6"/>
        <end position="27"/>
    </location>
</feature>
<organism evidence="2 3">
    <name type="scientific">Ceratitis capitata</name>
    <name type="common">Mediterranean fruit fly</name>
    <name type="synonym">Tephritis capitata</name>
    <dbReference type="NCBI Taxonomy" id="7213"/>
    <lineage>
        <taxon>Eukaryota</taxon>
        <taxon>Metazoa</taxon>
        <taxon>Ecdysozoa</taxon>
        <taxon>Arthropoda</taxon>
        <taxon>Hexapoda</taxon>
        <taxon>Insecta</taxon>
        <taxon>Pterygota</taxon>
        <taxon>Neoptera</taxon>
        <taxon>Endopterygota</taxon>
        <taxon>Diptera</taxon>
        <taxon>Brachycera</taxon>
        <taxon>Muscomorpha</taxon>
        <taxon>Tephritoidea</taxon>
        <taxon>Tephritidae</taxon>
        <taxon>Ceratitis</taxon>
        <taxon>Ceratitis</taxon>
    </lineage>
</organism>
<gene>
    <name evidence="2" type="ORF">CCAP1982_LOCUS6047</name>
</gene>